<proteinExistence type="inferred from homology"/>
<evidence type="ECO:0000256" key="2">
    <source>
        <dbReference type="ARBA" id="ARBA00004496"/>
    </source>
</evidence>
<protein>
    <submittedName>
        <fullName evidence="10">Uncharacterized protein</fullName>
    </submittedName>
</protein>
<dbReference type="EMBL" id="HG529547">
    <property type="protein sequence ID" value="CDI52694.1"/>
    <property type="molecule type" value="Genomic_DNA"/>
</dbReference>
<keyword evidence="3" id="KW-0963">Cytoplasm</keyword>
<evidence type="ECO:0000256" key="8">
    <source>
        <dbReference type="ARBA" id="ARBA00023242"/>
    </source>
</evidence>
<evidence type="ECO:0000256" key="3">
    <source>
        <dbReference type="ARBA" id="ARBA00022490"/>
    </source>
</evidence>
<comment type="subcellular location">
    <subcellularLocation>
        <location evidence="2">Cytoplasm</location>
    </subcellularLocation>
    <subcellularLocation>
        <location evidence="1">Nucleus</location>
    </subcellularLocation>
</comment>
<dbReference type="Gene3D" id="3.40.50.300">
    <property type="entry name" value="P-loop containing nucleotide triphosphate hydrolases"/>
    <property type="match status" value="1"/>
</dbReference>
<keyword evidence="4" id="KW-0808">Transferase</keyword>
<dbReference type="GO" id="GO:0005634">
    <property type="term" value="C:nucleus"/>
    <property type="evidence" value="ECO:0007669"/>
    <property type="project" value="UniProtKB-SubCell"/>
</dbReference>
<dbReference type="AlphaFoldDB" id="A0A077R6F6"/>
<dbReference type="InterPro" id="IPR027417">
    <property type="entry name" value="P-loop_NTPase"/>
</dbReference>
<accession>A0A077R6F6</accession>
<sequence>MAAVPQTRASLSAVDIFAEHVKSQLAQYRSKHSASSRQMPPLFVAMQGPQGSGKTTVTHSLISHLSSSGLSVGILSTDDLYHTHENLVRVARENSSNPLLSGRGQPGTHDVSFGAELLNRIYHINSNPKAKVTLPLFDKSLHSGEGDRTPLSDLCPTLTAPLDVFILEGWSMGFSPISPAEIESKWRKFSTDSSFQRYSLDSLQQINVNLEAYTCWYDHFSVFLQISPTDLKNVYVWRTQQEHAMKASNGGQGMTDQGVRRFVDRYMPGYHLFLDTIQTNKKWVGRSKSVTIDLDRKVVDVSDW</sequence>
<dbReference type="SUPFAM" id="SSF52540">
    <property type="entry name" value="P-loop containing nucleoside triphosphate hydrolases"/>
    <property type="match status" value="1"/>
</dbReference>
<dbReference type="PANTHER" id="PTHR10285">
    <property type="entry name" value="URIDINE KINASE"/>
    <property type="match status" value="1"/>
</dbReference>
<evidence type="ECO:0000256" key="4">
    <source>
        <dbReference type="ARBA" id="ARBA00022679"/>
    </source>
</evidence>
<keyword evidence="7" id="KW-0067">ATP-binding</keyword>
<comment type="similarity">
    <text evidence="9">Belongs to the GLYK kinase family.</text>
</comment>
<keyword evidence="6" id="KW-0418">Kinase</keyword>
<keyword evidence="8" id="KW-0539">Nucleus</keyword>
<dbReference type="GO" id="GO:0005524">
    <property type="term" value="F:ATP binding"/>
    <property type="evidence" value="ECO:0007669"/>
    <property type="project" value="UniProtKB-KW"/>
</dbReference>
<name>A0A077R6F6_9BASI</name>
<organism evidence="10">
    <name type="scientific">Melanopsichium pennsylvanicum 4</name>
    <dbReference type="NCBI Taxonomy" id="1398559"/>
    <lineage>
        <taxon>Eukaryota</taxon>
        <taxon>Fungi</taxon>
        <taxon>Dikarya</taxon>
        <taxon>Basidiomycota</taxon>
        <taxon>Ustilaginomycotina</taxon>
        <taxon>Ustilaginomycetes</taxon>
        <taxon>Ustilaginales</taxon>
        <taxon>Ustilaginaceae</taxon>
        <taxon>Melanopsichium</taxon>
    </lineage>
</organism>
<dbReference type="GO" id="GO:0005737">
    <property type="term" value="C:cytoplasm"/>
    <property type="evidence" value="ECO:0007669"/>
    <property type="project" value="UniProtKB-SubCell"/>
</dbReference>
<evidence type="ECO:0000256" key="5">
    <source>
        <dbReference type="ARBA" id="ARBA00022741"/>
    </source>
</evidence>
<keyword evidence="5" id="KW-0547">Nucleotide-binding</keyword>
<evidence type="ECO:0000313" key="10">
    <source>
        <dbReference type="EMBL" id="CDI52694.1"/>
    </source>
</evidence>
<evidence type="ECO:0000256" key="1">
    <source>
        <dbReference type="ARBA" id="ARBA00004123"/>
    </source>
</evidence>
<evidence type="ECO:0000256" key="6">
    <source>
        <dbReference type="ARBA" id="ARBA00022777"/>
    </source>
</evidence>
<dbReference type="FunFam" id="3.40.50.300:FF:001691">
    <property type="entry name" value="Probable ATP-dependent kinase TDA10"/>
    <property type="match status" value="1"/>
</dbReference>
<evidence type="ECO:0000256" key="7">
    <source>
        <dbReference type="ARBA" id="ARBA00022840"/>
    </source>
</evidence>
<evidence type="ECO:0000256" key="9">
    <source>
        <dbReference type="ARBA" id="ARBA00061312"/>
    </source>
</evidence>
<reference evidence="10" key="1">
    <citation type="journal article" date="2014" name="Genome Biol. Evol.">
        <title>Gene Loss Rather Than Gene Gain Is Associated with a Host Jump from Monocots to Dicots in the Smut Fungus Melanopsichium pennsylvanicum.</title>
        <authorList>
            <person name="Sharma R."/>
            <person name="Mishra B."/>
            <person name="Runge F."/>
            <person name="Thines M."/>
        </authorList>
    </citation>
    <scope>NUCLEOTIDE SEQUENCE</scope>
    <source>
        <strain evidence="10">4</strain>
    </source>
</reference>
<dbReference type="GO" id="GO:0016301">
    <property type="term" value="F:kinase activity"/>
    <property type="evidence" value="ECO:0007669"/>
    <property type="project" value="UniProtKB-KW"/>
</dbReference>